<dbReference type="GO" id="GO:0033499">
    <property type="term" value="P:galactose catabolic process via UDP-galactose, Leloir pathway"/>
    <property type="evidence" value="ECO:0007669"/>
    <property type="project" value="TreeGrafter"/>
</dbReference>
<dbReference type="RefSeq" id="WP_072342803.1">
    <property type="nucleotide sequence ID" value="NZ_FPKU01000002.1"/>
</dbReference>
<evidence type="ECO:0000256" key="7">
    <source>
        <dbReference type="PIRSR" id="PIRSR005096-2"/>
    </source>
</evidence>
<dbReference type="CDD" id="cd09019">
    <property type="entry name" value="galactose_mutarotase_like"/>
    <property type="match status" value="1"/>
</dbReference>
<gene>
    <name evidence="9" type="ORF">SAMN02983003_2257</name>
</gene>
<comment type="similarity">
    <text evidence="2 5">Belongs to the aldose epimerase family.</text>
</comment>
<dbReference type="InterPro" id="IPR015443">
    <property type="entry name" value="Aldose_1-epimerase"/>
</dbReference>
<evidence type="ECO:0000256" key="2">
    <source>
        <dbReference type="ARBA" id="ARBA00006206"/>
    </source>
</evidence>
<evidence type="ECO:0000256" key="3">
    <source>
        <dbReference type="ARBA" id="ARBA00023235"/>
    </source>
</evidence>
<feature type="binding site" evidence="7">
    <location>
        <position position="238"/>
    </location>
    <ligand>
        <name>beta-D-galactose</name>
        <dbReference type="ChEBI" id="CHEBI:27667"/>
    </ligand>
</feature>
<comment type="pathway">
    <text evidence="1 5">Carbohydrate metabolism; hexose metabolism.</text>
</comment>
<sequence length="339" mass="36705">MAVFTERFGEHEGQRVDRFRLVSDKGAEVEIISYGAAVTGWRVPVAGAMRPVVLGFPDLAAYVQSPAHMGAVVGRVANRIADARFSLDGQTYVLPATKGGYCLHGGPRGFAHRVWQGEPDTKGTAVRLSLRSDDGDMGFPGTVEIVATWRLEGHRLSLALDATADRRTPLSLVQHLYFNLGTGPDVLDHRLKIAASAFTPNSDALMPTGAILPVSGSKWDFRQPRSMRDPGGAPVAYDGNLVLDAGRAIDAPVVEATPPEGDLVMRLWTDRPGVQLYNSPFVTHGFAGHDGRRYGPFSGFCLEDQSFPDALSHPHFPSILHGPDRPYSHRCAFEIAPVS</sequence>
<dbReference type="Gene3D" id="2.70.98.10">
    <property type="match status" value="1"/>
</dbReference>
<dbReference type="GO" id="GO:0006006">
    <property type="term" value="P:glucose metabolic process"/>
    <property type="evidence" value="ECO:0007669"/>
    <property type="project" value="TreeGrafter"/>
</dbReference>
<dbReference type="OrthoDB" id="9779408at2"/>
<dbReference type="PANTHER" id="PTHR10091">
    <property type="entry name" value="ALDOSE-1-EPIMERASE"/>
    <property type="match status" value="1"/>
</dbReference>
<name>A0A1K2HYV4_9HYPH</name>
<comment type="catalytic activity">
    <reaction evidence="5">
        <text>alpha-D-glucose = beta-D-glucose</text>
        <dbReference type="Rhea" id="RHEA:10264"/>
        <dbReference type="ChEBI" id="CHEBI:15903"/>
        <dbReference type="ChEBI" id="CHEBI:17925"/>
        <dbReference type="EC" id="5.1.3.3"/>
    </reaction>
</comment>
<feature type="binding site" evidence="8">
    <location>
        <begin position="175"/>
        <end position="177"/>
    </location>
    <ligand>
        <name>beta-D-galactose</name>
        <dbReference type="ChEBI" id="CHEBI:27667"/>
    </ligand>
</feature>
<reference evidence="9 10" key="1">
    <citation type="submission" date="2016-11" db="EMBL/GenBank/DDBJ databases">
        <authorList>
            <person name="Jaros S."/>
            <person name="Januszkiewicz K."/>
            <person name="Wedrychowicz H."/>
        </authorList>
    </citation>
    <scope>NUCLEOTIDE SEQUENCE [LARGE SCALE GENOMIC DNA]</scope>
    <source>
        <strain evidence="9 10">ATCC 23634</strain>
    </source>
</reference>
<evidence type="ECO:0000256" key="5">
    <source>
        <dbReference type="PIRNR" id="PIRNR005096"/>
    </source>
</evidence>
<dbReference type="PIRSF" id="PIRSF005096">
    <property type="entry name" value="GALM"/>
    <property type="match status" value="1"/>
</dbReference>
<keyword evidence="3 5" id="KW-0413">Isomerase</keyword>
<dbReference type="InterPro" id="IPR047215">
    <property type="entry name" value="Galactose_mutarotase-like"/>
</dbReference>
<feature type="active site" description="Proton donor" evidence="6">
    <location>
        <position position="175"/>
    </location>
</feature>
<evidence type="ECO:0000313" key="9">
    <source>
        <dbReference type="EMBL" id="SFZ84870.1"/>
    </source>
</evidence>
<dbReference type="EC" id="5.1.3.3" evidence="5"/>
<protein>
    <recommendedName>
        <fullName evidence="5">Aldose 1-epimerase</fullName>
        <ecNumber evidence="5">5.1.3.3</ecNumber>
    </recommendedName>
</protein>
<evidence type="ECO:0000256" key="6">
    <source>
        <dbReference type="PIRSR" id="PIRSR005096-1"/>
    </source>
</evidence>
<dbReference type="PANTHER" id="PTHR10091:SF0">
    <property type="entry name" value="GALACTOSE MUTAROTASE"/>
    <property type="match status" value="1"/>
</dbReference>
<dbReference type="SUPFAM" id="SSF74650">
    <property type="entry name" value="Galactose mutarotase-like"/>
    <property type="match status" value="1"/>
</dbReference>
<dbReference type="InterPro" id="IPR014718">
    <property type="entry name" value="GH-type_carb-bd"/>
</dbReference>
<dbReference type="InterPro" id="IPR011013">
    <property type="entry name" value="Gal_mutarotase_sf_dom"/>
</dbReference>
<dbReference type="UniPathway" id="UPA00242"/>
<dbReference type="GO" id="GO:0030246">
    <property type="term" value="F:carbohydrate binding"/>
    <property type="evidence" value="ECO:0007669"/>
    <property type="project" value="InterPro"/>
</dbReference>
<dbReference type="EMBL" id="FPKU01000002">
    <property type="protein sequence ID" value="SFZ84870.1"/>
    <property type="molecule type" value="Genomic_DNA"/>
</dbReference>
<keyword evidence="4 5" id="KW-0119">Carbohydrate metabolism</keyword>
<evidence type="ECO:0000256" key="8">
    <source>
        <dbReference type="PIRSR" id="PIRSR005096-3"/>
    </source>
</evidence>
<dbReference type="Pfam" id="PF01263">
    <property type="entry name" value="Aldose_epim"/>
    <property type="match status" value="1"/>
</dbReference>
<feature type="active site" description="Proton acceptor" evidence="6">
    <location>
        <position position="303"/>
    </location>
</feature>
<dbReference type="AlphaFoldDB" id="A0A1K2HYV4"/>
<evidence type="ECO:0000313" key="10">
    <source>
        <dbReference type="Proteomes" id="UP000183447"/>
    </source>
</evidence>
<dbReference type="STRING" id="665118.SAMN02983003_2257"/>
<accession>A0A1K2HYV4</accession>
<evidence type="ECO:0000256" key="1">
    <source>
        <dbReference type="ARBA" id="ARBA00005028"/>
    </source>
</evidence>
<dbReference type="Proteomes" id="UP000183447">
    <property type="component" value="Unassembled WGS sequence"/>
</dbReference>
<evidence type="ECO:0000256" key="4">
    <source>
        <dbReference type="ARBA" id="ARBA00023277"/>
    </source>
</evidence>
<proteinExistence type="inferred from homology"/>
<feature type="binding site" evidence="8">
    <location>
        <begin position="78"/>
        <end position="79"/>
    </location>
    <ligand>
        <name>beta-D-galactose</name>
        <dbReference type="ChEBI" id="CHEBI:27667"/>
    </ligand>
</feature>
<organism evidence="9 10">
    <name type="scientific">Devosia enhydra</name>
    <dbReference type="NCBI Taxonomy" id="665118"/>
    <lineage>
        <taxon>Bacteria</taxon>
        <taxon>Pseudomonadati</taxon>
        <taxon>Pseudomonadota</taxon>
        <taxon>Alphaproteobacteria</taxon>
        <taxon>Hyphomicrobiales</taxon>
        <taxon>Devosiaceae</taxon>
        <taxon>Devosia</taxon>
    </lineage>
</organism>
<dbReference type="InterPro" id="IPR008183">
    <property type="entry name" value="Aldose_1/G6P_1-epimerase"/>
</dbReference>
<keyword evidence="10" id="KW-1185">Reference proteome</keyword>
<dbReference type="GO" id="GO:0004034">
    <property type="term" value="F:aldose 1-epimerase activity"/>
    <property type="evidence" value="ECO:0007669"/>
    <property type="project" value="UniProtKB-EC"/>
</dbReference>